<organism evidence="3">
    <name type="scientific">Musca domestica</name>
    <name type="common">House fly</name>
    <dbReference type="NCBI Taxonomy" id="7370"/>
    <lineage>
        <taxon>Eukaryota</taxon>
        <taxon>Metazoa</taxon>
        <taxon>Ecdysozoa</taxon>
        <taxon>Arthropoda</taxon>
        <taxon>Hexapoda</taxon>
        <taxon>Insecta</taxon>
        <taxon>Pterygota</taxon>
        <taxon>Neoptera</taxon>
        <taxon>Endopterygota</taxon>
        <taxon>Diptera</taxon>
        <taxon>Brachycera</taxon>
        <taxon>Muscomorpha</taxon>
        <taxon>Muscoidea</taxon>
        <taxon>Muscidae</taxon>
        <taxon>Musca</taxon>
    </lineage>
</organism>
<gene>
    <name evidence="3" type="primary">101900103</name>
    <name evidence="5" type="synonym">LOC101900103</name>
</gene>
<feature type="compositionally biased region" description="Basic residues" evidence="1">
    <location>
        <begin position="10"/>
        <end position="39"/>
    </location>
</feature>
<name>A0A1I8M3A4_MUSDO</name>
<dbReference type="Proteomes" id="UP001652621">
    <property type="component" value="Unplaced"/>
</dbReference>
<feature type="region of interest" description="Disordered" evidence="1">
    <location>
        <begin position="1"/>
        <end position="55"/>
    </location>
</feature>
<dbReference type="PANTHER" id="PTHR21561:SF12">
    <property type="entry name" value="INO80 COMPLEX SUBUNIT B"/>
    <property type="match status" value="1"/>
</dbReference>
<dbReference type="AlphaFoldDB" id="A0A1I8M3A4"/>
<dbReference type="KEGG" id="mde:101900103"/>
<dbReference type="Pfam" id="PF04795">
    <property type="entry name" value="PAPA-1"/>
    <property type="match status" value="1"/>
</dbReference>
<dbReference type="CDD" id="cd23021">
    <property type="entry name" value="zf-HIT_IN80B"/>
    <property type="match status" value="1"/>
</dbReference>
<dbReference type="GeneID" id="101900103"/>
<feature type="compositionally biased region" description="Basic and acidic residues" evidence="1">
    <location>
        <begin position="120"/>
        <end position="130"/>
    </location>
</feature>
<accession>A0A1I8M3A4</accession>
<feature type="region of interest" description="Disordered" evidence="1">
    <location>
        <begin position="120"/>
        <end position="169"/>
    </location>
</feature>
<sequence>MGKKEEKSEHHHKTHRDKSRKKHKHHHKSSSSSSKHKKSEKLESKTIKTTAPEEIATAQIVEEDIIVDENFSQEMAMNESSSLVYDEENVDIEVEEVTLDCSMEETKIEEETGQVIEKVEKVKKTNKKPDNAPQTPTNKPSTSASAAGVNAKKSKKRRESGTSSEEERWLTAIESGKLEEVEDVELRKIKDPKLMTARQRAMYDRNNDVESAPGFTETLIALPTGYKEKEKPQTAEEIQKAALKTLKRKQQADEKREKDKKKTMERLLKKQESKNRSSAKPKNVKEATPVISYKNTAEGGFIHLPVGVDFPLKPQQPKEPPPRQLCGMPGCGQPKVYNCSKTNIPLCSFACYRKNVQSLKEIMC</sequence>
<dbReference type="PANTHER" id="PTHR21561">
    <property type="entry name" value="INO80 COMPLEX SUBUNIT B"/>
    <property type="match status" value="1"/>
</dbReference>
<feature type="region of interest" description="Disordered" evidence="1">
    <location>
        <begin position="224"/>
        <end position="287"/>
    </location>
</feature>
<feature type="compositionally biased region" description="Basic and acidic residues" evidence="1">
    <location>
        <begin position="226"/>
        <end position="239"/>
    </location>
</feature>
<evidence type="ECO:0000259" key="2">
    <source>
        <dbReference type="SMART" id="SM01406"/>
    </source>
</evidence>
<dbReference type="SMART" id="SM01406">
    <property type="entry name" value="PAPA-1"/>
    <property type="match status" value="1"/>
</dbReference>
<dbReference type="InterPro" id="IPR006880">
    <property type="entry name" value="INO80B_C"/>
</dbReference>
<feature type="domain" description="INO80 complex subunit B-like conserved region" evidence="2">
    <location>
        <begin position="236"/>
        <end position="308"/>
    </location>
</feature>
<dbReference type="VEuPathDB" id="VectorBase:MDOA000805"/>
<evidence type="ECO:0000313" key="3">
    <source>
        <dbReference type="EnsemblMetazoa" id="MDOA000805-PA"/>
    </source>
</evidence>
<feature type="compositionally biased region" description="Basic and acidic residues" evidence="1">
    <location>
        <begin position="250"/>
        <end position="275"/>
    </location>
</feature>
<dbReference type="Pfam" id="PF04438">
    <property type="entry name" value="zf-HIT"/>
    <property type="match status" value="1"/>
</dbReference>
<dbReference type="OrthoDB" id="2021186at2759"/>
<reference evidence="5" key="2">
    <citation type="submission" date="2025-04" db="UniProtKB">
        <authorList>
            <consortium name="RefSeq"/>
        </authorList>
    </citation>
    <scope>IDENTIFICATION</scope>
    <source>
        <strain evidence="5">Aabys</strain>
    </source>
</reference>
<dbReference type="InterPro" id="IPR007529">
    <property type="entry name" value="Znf_HIT"/>
</dbReference>
<evidence type="ECO:0000313" key="4">
    <source>
        <dbReference type="Proteomes" id="UP001652621"/>
    </source>
</evidence>
<feature type="compositionally biased region" description="Polar residues" evidence="1">
    <location>
        <begin position="132"/>
        <end position="145"/>
    </location>
</feature>
<keyword evidence="4" id="KW-1185">Reference proteome</keyword>
<dbReference type="RefSeq" id="XP_005187593.2">
    <property type="nucleotide sequence ID" value="XM_005187536.3"/>
</dbReference>
<dbReference type="VEuPathDB" id="VectorBase:MDOMA2_006969"/>
<proteinExistence type="predicted"/>
<dbReference type="InterPro" id="IPR029523">
    <property type="entry name" value="INO80B/Ies2"/>
</dbReference>
<evidence type="ECO:0000256" key="1">
    <source>
        <dbReference type="SAM" id="MobiDB-lite"/>
    </source>
</evidence>
<evidence type="ECO:0000313" key="5">
    <source>
        <dbReference type="RefSeq" id="XP_005187593.2"/>
    </source>
</evidence>
<dbReference type="GO" id="GO:0031011">
    <property type="term" value="C:Ino80 complex"/>
    <property type="evidence" value="ECO:0007669"/>
    <property type="project" value="InterPro"/>
</dbReference>
<dbReference type="EnsemblMetazoa" id="MDOA000805-RA">
    <property type="protein sequence ID" value="MDOA000805-PA"/>
    <property type="gene ID" value="MDOA000805"/>
</dbReference>
<reference evidence="3" key="1">
    <citation type="submission" date="2020-05" db="UniProtKB">
        <authorList>
            <consortium name="EnsemblMetazoa"/>
        </authorList>
    </citation>
    <scope>IDENTIFICATION</scope>
    <source>
        <strain evidence="3">Aabys</strain>
    </source>
</reference>
<dbReference type="STRING" id="7370.A0A1I8M3A4"/>
<protein>
    <submittedName>
        <fullName evidence="5">INO80 complex subunit B</fullName>
    </submittedName>
</protein>
<dbReference type="GO" id="GO:0006338">
    <property type="term" value="P:chromatin remodeling"/>
    <property type="evidence" value="ECO:0007669"/>
    <property type="project" value="InterPro"/>
</dbReference>
<dbReference type="eggNOG" id="ENOG502QUQX">
    <property type="taxonomic scope" value="Eukaryota"/>
</dbReference>